<feature type="region of interest" description="Disordered" evidence="6">
    <location>
        <begin position="88"/>
        <end position="150"/>
    </location>
</feature>
<keyword evidence="5" id="KW-0539">Nucleus</keyword>
<evidence type="ECO:0000256" key="1">
    <source>
        <dbReference type="ARBA" id="ARBA00022833"/>
    </source>
</evidence>
<dbReference type="Pfam" id="PF04082">
    <property type="entry name" value="Fungal_trans"/>
    <property type="match status" value="1"/>
</dbReference>
<proteinExistence type="predicted"/>
<dbReference type="SMART" id="SM00906">
    <property type="entry name" value="Fungal_trans"/>
    <property type="match status" value="1"/>
</dbReference>
<keyword evidence="3" id="KW-0238">DNA-binding</keyword>
<dbReference type="GO" id="GO:0008270">
    <property type="term" value="F:zinc ion binding"/>
    <property type="evidence" value="ECO:0007669"/>
    <property type="project" value="InterPro"/>
</dbReference>
<dbReference type="AlphaFoldDB" id="A0A0D2EUM8"/>
<accession>A0A0D2EUM8</accession>
<evidence type="ECO:0000256" key="5">
    <source>
        <dbReference type="ARBA" id="ARBA00023242"/>
    </source>
</evidence>
<feature type="compositionally biased region" description="Polar residues" evidence="6">
    <location>
        <begin position="130"/>
        <end position="144"/>
    </location>
</feature>
<protein>
    <recommendedName>
        <fullName evidence="7">Xylanolytic transcriptional activator regulatory domain-containing protein</fullName>
    </recommendedName>
</protein>
<dbReference type="GeneID" id="25325780"/>
<dbReference type="GO" id="GO:0000981">
    <property type="term" value="F:DNA-binding transcription factor activity, RNA polymerase II-specific"/>
    <property type="evidence" value="ECO:0007669"/>
    <property type="project" value="InterPro"/>
</dbReference>
<organism evidence="8 9">
    <name type="scientific">Exophiala xenobiotica</name>
    <dbReference type="NCBI Taxonomy" id="348802"/>
    <lineage>
        <taxon>Eukaryota</taxon>
        <taxon>Fungi</taxon>
        <taxon>Dikarya</taxon>
        <taxon>Ascomycota</taxon>
        <taxon>Pezizomycotina</taxon>
        <taxon>Eurotiomycetes</taxon>
        <taxon>Chaetothyriomycetidae</taxon>
        <taxon>Chaetothyriales</taxon>
        <taxon>Herpotrichiellaceae</taxon>
        <taxon>Exophiala</taxon>
    </lineage>
</organism>
<keyword evidence="4" id="KW-0804">Transcription</keyword>
<sequence>MEQSSSRAYRRRKRKLACKYCNSRHIRCKLPEPSDRTTKAAGKPGRYQCQACFDANKECDLETLTTTMDEEFQPQSQPTQRAKVKARLQGTATSDQQHYPTLPEMSPTHLSEHYDHSTQSGAPSLPSVDVQVSFSPRSKSTPAQEGSEMLLVRLTDTQQDKNEPRQPAKTTDRVLYFGDESVWSDSLRRARSSKSRYPASLQPLSTRLVDRNIHYAVPPTVGDQPQDTPQDDLDVQQEEMKLLQRKGAFSLPPLDIQRNLLDAYFTWLYPLQPILDKEQFLDDFDRGQAPIILLQALLFAATTCCDESIIIPFWPSRRSAQSTLYKRVRALYDADHEQNRVTIVQVLFLMCFWWGSPMDKKDFSHWLAASIHLAQVTGMHRSTKDSHLSPKDRKLWKRIWWTLYVRDHFDAASVGRPMIINDDDCDIEPLYLSDFECDENETPPPGARHCVEMTKLATLIGRAIRAVRSSQIHRDSTDSKGAIDEDLSAWEKQLPEPLRYHEGEPDPQAMQFAAMLMLGFHFCRIVLHRKGFLDSKNKNESVSMAPASANVVTRIVEELLSEGLLPRVQVHLIAVIFASFTIHVVSMEQSQGARRRVLQHKSKLCLLGLAEFRDYWPFVDWMYRLFSSLLHWLEVGDSSSSSSSSGVHHNQALWTTQLRPEKLNLPLVVQPELTDSTTEVTRGDNTAMSFPLYEQDASSIADVQPDQGMLQQFMSGMLTENFLDPFMPLDNLDWDDPSVTNLASLAGNSML</sequence>
<evidence type="ECO:0000256" key="4">
    <source>
        <dbReference type="ARBA" id="ARBA00023163"/>
    </source>
</evidence>
<reference evidence="8 9" key="1">
    <citation type="submission" date="2015-01" db="EMBL/GenBank/DDBJ databases">
        <title>The Genome Sequence of Exophiala xenobiotica CBS118157.</title>
        <authorList>
            <consortium name="The Broad Institute Genomics Platform"/>
            <person name="Cuomo C."/>
            <person name="de Hoog S."/>
            <person name="Gorbushina A."/>
            <person name="Stielow B."/>
            <person name="Teixiera M."/>
            <person name="Abouelleil A."/>
            <person name="Chapman S.B."/>
            <person name="Priest M."/>
            <person name="Young S.K."/>
            <person name="Wortman J."/>
            <person name="Nusbaum C."/>
            <person name="Birren B."/>
        </authorList>
    </citation>
    <scope>NUCLEOTIDE SEQUENCE [LARGE SCALE GENOMIC DNA]</scope>
    <source>
        <strain evidence="8 9">CBS 118157</strain>
    </source>
</reference>
<dbReference type="InterPro" id="IPR052073">
    <property type="entry name" value="Amide_Lactam_Regulators"/>
</dbReference>
<evidence type="ECO:0000256" key="2">
    <source>
        <dbReference type="ARBA" id="ARBA00023015"/>
    </source>
</evidence>
<evidence type="ECO:0000256" key="3">
    <source>
        <dbReference type="ARBA" id="ARBA00023125"/>
    </source>
</evidence>
<dbReference type="OrthoDB" id="5121955at2759"/>
<feature type="compositionally biased region" description="Polar residues" evidence="6">
    <location>
        <begin position="90"/>
        <end position="99"/>
    </location>
</feature>
<dbReference type="GO" id="GO:0006351">
    <property type="term" value="P:DNA-templated transcription"/>
    <property type="evidence" value="ECO:0007669"/>
    <property type="project" value="InterPro"/>
</dbReference>
<dbReference type="PANTHER" id="PTHR47171">
    <property type="entry name" value="FARA-RELATED"/>
    <property type="match status" value="1"/>
</dbReference>
<keyword evidence="2" id="KW-0805">Transcription regulation</keyword>
<dbReference type="GO" id="GO:0003677">
    <property type="term" value="F:DNA binding"/>
    <property type="evidence" value="ECO:0007669"/>
    <property type="project" value="UniProtKB-KW"/>
</dbReference>
<dbReference type="RefSeq" id="XP_013320007.1">
    <property type="nucleotide sequence ID" value="XM_013464553.1"/>
</dbReference>
<dbReference type="CDD" id="cd12148">
    <property type="entry name" value="fungal_TF_MHR"/>
    <property type="match status" value="1"/>
</dbReference>
<evidence type="ECO:0000259" key="7">
    <source>
        <dbReference type="SMART" id="SM00906"/>
    </source>
</evidence>
<dbReference type="STRING" id="348802.A0A0D2EUM8"/>
<keyword evidence="1" id="KW-0862">Zinc</keyword>
<keyword evidence="9" id="KW-1185">Reference proteome</keyword>
<dbReference type="InterPro" id="IPR007219">
    <property type="entry name" value="XnlR_reg_dom"/>
</dbReference>
<gene>
    <name evidence="8" type="ORF">PV05_03872</name>
</gene>
<evidence type="ECO:0000313" key="9">
    <source>
        <dbReference type="Proteomes" id="UP000054342"/>
    </source>
</evidence>
<dbReference type="Proteomes" id="UP000054342">
    <property type="component" value="Unassembled WGS sequence"/>
</dbReference>
<dbReference type="PANTHER" id="PTHR47171:SF1">
    <property type="entry name" value="ZN(II)2CYS6 TRANSCRIPTION FACTOR (EUROFUNG)"/>
    <property type="match status" value="1"/>
</dbReference>
<dbReference type="SUPFAM" id="SSF57701">
    <property type="entry name" value="Zn2/Cys6 DNA-binding domain"/>
    <property type="match status" value="1"/>
</dbReference>
<feature type="domain" description="Xylanolytic transcriptional activator regulatory" evidence="7">
    <location>
        <begin position="363"/>
        <end position="435"/>
    </location>
</feature>
<dbReference type="HOGENOM" id="CLU_006329_5_2_1"/>
<evidence type="ECO:0000313" key="8">
    <source>
        <dbReference type="EMBL" id="KIW59423.1"/>
    </source>
</evidence>
<dbReference type="InterPro" id="IPR036864">
    <property type="entry name" value="Zn2-C6_fun-type_DNA-bd_sf"/>
</dbReference>
<dbReference type="EMBL" id="KN847318">
    <property type="protein sequence ID" value="KIW59423.1"/>
    <property type="molecule type" value="Genomic_DNA"/>
</dbReference>
<name>A0A0D2EUM8_9EURO</name>
<evidence type="ECO:0000256" key="6">
    <source>
        <dbReference type="SAM" id="MobiDB-lite"/>
    </source>
</evidence>